<protein>
    <submittedName>
        <fullName evidence="1">Uncharacterized protein</fullName>
    </submittedName>
</protein>
<dbReference type="EMBL" id="JAIWYP010000007">
    <property type="protein sequence ID" value="KAH3797053.1"/>
    <property type="molecule type" value="Genomic_DNA"/>
</dbReference>
<reference evidence="1" key="1">
    <citation type="journal article" date="2019" name="bioRxiv">
        <title>The Genome of the Zebra Mussel, Dreissena polymorpha: A Resource for Invasive Species Research.</title>
        <authorList>
            <person name="McCartney M.A."/>
            <person name="Auch B."/>
            <person name="Kono T."/>
            <person name="Mallez S."/>
            <person name="Zhang Y."/>
            <person name="Obille A."/>
            <person name="Becker A."/>
            <person name="Abrahante J.E."/>
            <person name="Garbe J."/>
            <person name="Badalamenti J.P."/>
            <person name="Herman A."/>
            <person name="Mangelson H."/>
            <person name="Liachko I."/>
            <person name="Sullivan S."/>
            <person name="Sone E.D."/>
            <person name="Koren S."/>
            <person name="Silverstein K.A.T."/>
            <person name="Beckman K.B."/>
            <person name="Gohl D.M."/>
        </authorList>
    </citation>
    <scope>NUCLEOTIDE SEQUENCE</scope>
    <source>
        <strain evidence="1">Duluth1</strain>
        <tissue evidence="1">Whole animal</tissue>
    </source>
</reference>
<accession>A0A9D4FGU5</accession>
<keyword evidence="2" id="KW-1185">Reference proteome</keyword>
<dbReference type="Proteomes" id="UP000828390">
    <property type="component" value="Unassembled WGS sequence"/>
</dbReference>
<sequence>MEEMLERAGVNDADVEIKGPTQVLSYRRRYLSQLLKLESYKDMCLKTVRE</sequence>
<name>A0A9D4FGU5_DREPO</name>
<organism evidence="1 2">
    <name type="scientific">Dreissena polymorpha</name>
    <name type="common">Zebra mussel</name>
    <name type="synonym">Mytilus polymorpha</name>
    <dbReference type="NCBI Taxonomy" id="45954"/>
    <lineage>
        <taxon>Eukaryota</taxon>
        <taxon>Metazoa</taxon>
        <taxon>Spiralia</taxon>
        <taxon>Lophotrochozoa</taxon>
        <taxon>Mollusca</taxon>
        <taxon>Bivalvia</taxon>
        <taxon>Autobranchia</taxon>
        <taxon>Heteroconchia</taxon>
        <taxon>Euheterodonta</taxon>
        <taxon>Imparidentia</taxon>
        <taxon>Neoheterodontei</taxon>
        <taxon>Myida</taxon>
        <taxon>Dreissenoidea</taxon>
        <taxon>Dreissenidae</taxon>
        <taxon>Dreissena</taxon>
    </lineage>
</organism>
<evidence type="ECO:0000313" key="2">
    <source>
        <dbReference type="Proteomes" id="UP000828390"/>
    </source>
</evidence>
<evidence type="ECO:0000313" key="1">
    <source>
        <dbReference type="EMBL" id="KAH3797053.1"/>
    </source>
</evidence>
<proteinExistence type="predicted"/>
<gene>
    <name evidence="1" type="ORF">DPMN_150628</name>
</gene>
<dbReference type="AlphaFoldDB" id="A0A9D4FGU5"/>
<reference evidence="1" key="2">
    <citation type="submission" date="2020-11" db="EMBL/GenBank/DDBJ databases">
        <authorList>
            <person name="McCartney M.A."/>
            <person name="Auch B."/>
            <person name="Kono T."/>
            <person name="Mallez S."/>
            <person name="Becker A."/>
            <person name="Gohl D.M."/>
            <person name="Silverstein K.A.T."/>
            <person name="Koren S."/>
            <person name="Bechman K.B."/>
            <person name="Herman A."/>
            <person name="Abrahante J.E."/>
            <person name="Garbe J."/>
        </authorList>
    </citation>
    <scope>NUCLEOTIDE SEQUENCE</scope>
    <source>
        <strain evidence="1">Duluth1</strain>
        <tissue evidence="1">Whole animal</tissue>
    </source>
</reference>
<comment type="caution">
    <text evidence="1">The sequence shown here is derived from an EMBL/GenBank/DDBJ whole genome shotgun (WGS) entry which is preliminary data.</text>
</comment>